<dbReference type="Proteomes" id="UP000315971">
    <property type="component" value="Unassembled WGS sequence"/>
</dbReference>
<feature type="chain" id="PRO_5021882318" evidence="1">
    <location>
        <begin position="19"/>
        <end position="526"/>
    </location>
</feature>
<evidence type="ECO:0000313" key="2">
    <source>
        <dbReference type="EMBL" id="SMO33655.1"/>
    </source>
</evidence>
<proteinExistence type="predicted"/>
<dbReference type="InterPro" id="IPR032183">
    <property type="entry name" value="PKD-like"/>
</dbReference>
<sequence>MKKNIVYILIAMSFFAMSCIKDMTNMDVKPVAQIVIDTTGMGLTTSYTTFQGDSLKIKIKVNKTGTSNDNLKYEWGINTYGGYKRIVGVGRNLETKITEAPGSFVLIYTVTDTTTNQKAFFTWNLAVNSAYGSGLIVVDTRDDINSDYNLIMGFNFTPGMGDSESKIFRNLYSGANSKKIEGIVKDVSYERYTTSRFLTSITDKSIIRVDPLSYQFTMRDNQCFLLPPEKISPNKIQSTQQTNPHEYIVNDGKVHYRYTSTAPFGYRFLGDNLDYSCKEICGLQLPTSSTAAAVLYDEKNNRFLLTPTITSSSGTLTSFPAVDNSGVAPAFDPRNMGNKTCLHLEEGQNKRVLAIMKSRDAAQYFVYQVLLAPLNGKMGYSLHDITNNPEINNSKYYTCSQSENVLFYATDNKVYATTLLAGGGTDASLRYTVESGEKITGMRMHIMQGNINLPSLVNPLDFTQRQTMPAANRMLILSTYNEATKNGKIITIPLQTLGVGGLVTDPLYIKTYSGFGRITAFCNQNQ</sequence>
<keyword evidence="1" id="KW-0732">Signal</keyword>
<dbReference type="RefSeq" id="WP_142600580.1">
    <property type="nucleotide sequence ID" value="NZ_FXSZ01000001.1"/>
</dbReference>
<accession>A0A521AFS2</accession>
<dbReference type="PROSITE" id="PS51257">
    <property type="entry name" value="PROKAR_LIPOPROTEIN"/>
    <property type="match status" value="1"/>
</dbReference>
<evidence type="ECO:0000313" key="3">
    <source>
        <dbReference type="Proteomes" id="UP000315971"/>
    </source>
</evidence>
<reference evidence="2 3" key="1">
    <citation type="submission" date="2017-05" db="EMBL/GenBank/DDBJ databases">
        <authorList>
            <person name="Varghese N."/>
            <person name="Submissions S."/>
        </authorList>
    </citation>
    <scope>NUCLEOTIDE SEQUENCE [LARGE SCALE GENOMIC DNA]</scope>
    <source>
        <strain evidence="2 3">DSM 21342</strain>
    </source>
</reference>
<dbReference type="AlphaFoldDB" id="A0A521AFS2"/>
<organism evidence="2 3">
    <name type="scientific">Solitalea koreensis</name>
    <dbReference type="NCBI Taxonomy" id="543615"/>
    <lineage>
        <taxon>Bacteria</taxon>
        <taxon>Pseudomonadati</taxon>
        <taxon>Bacteroidota</taxon>
        <taxon>Sphingobacteriia</taxon>
        <taxon>Sphingobacteriales</taxon>
        <taxon>Sphingobacteriaceae</taxon>
        <taxon>Solitalea</taxon>
    </lineage>
</organism>
<name>A0A521AFS2_9SPHI</name>
<feature type="signal peptide" evidence="1">
    <location>
        <begin position="1"/>
        <end position="18"/>
    </location>
</feature>
<dbReference type="Pfam" id="PF16407">
    <property type="entry name" value="PKD_2"/>
    <property type="match status" value="1"/>
</dbReference>
<dbReference type="EMBL" id="FXSZ01000001">
    <property type="protein sequence ID" value="SMO33655.1"/>
    <property type="molecule type" value="Genomic_DNA"/>
</dbReference>
<gene>
    <name evidence="2" type="ORF">SAMN06265350_101119</name>
</gene>
<protein>
    <submittedName>
        <fullName evidence="2">PKD-like family protein</fullName>
    </submittedName>
</protein>
<keyword evidence="3" id="KW-1185">Reference proteome</keyword>
<dbReference type="OrthoDB" id="1094435at2"/>
<evidence type="ECO:0000256" key="1">
    <source>
        <dbReference type="SAM" id="SignalP"/>
    </source>
</evidence>